<sequence length="84" mass="9233">MPYLGFTAYIWTDSDQPGTGGENIRFGRGNAEAWRVSGCDGSLGWKKIGAMKNRRNGSEEVSSENVKEELGFRSAVVNDGTRME</sequence>
<dbReference type="AlphaFoldDB" id="A0A392Q145"/>
<keyword evidence="2" id="KW-1185">Reference proteome</keyword>
<evidence type="ECO:0000313" key="1">
    <source>
        <dbReference type="EMBL" id="MCI17697.1"/>
    </source>
</evidence>
<protein>
    <submittedName>
        <fullName evidence="1">Uncharacterized protein</fullName>
    </submittedName>
</protein>
<dbReference type="Proteomes" id="UP000265520">
    <property type="component" value="Unassembled WGS sequence"/>
</dbReference>
<name>A0A392Q145_9FABA</name>
<accession>A0A392Q145</accession>
<comment type="caution">
    <text evidence="1">The sequence shown here is derived from an EMBL/GenBank/DDBJ whole genome shotgun (WGS) entry which is preliminary data.</text>
</comment>
<organism evidence="1 2">
    <name type="scientific">Trifolium medium</name>
    <dbReference type="NCBI Taxonomy" id="97028"/>
    <lineage>
        <taxon>Eukaryota</taxon>
        <taxon>Viridiplantae</taxon>
        <taxon>Streptophyta</taxon>
        <taxon>Embryophyta</taxon>
        <taxon>Tracheophyta</taxon>
        <taxon>Spermatophyta</taxon>
        <taxon>Magnoliopsida</taxon>
        <taxon>eudicotyledons</taxon>
        <taxon>Gunneridae</taxon>
        <taxon>Pentapetalae</taxon>
        <taxon>rosids</taxon>
        <taxon>fabids</taxon>
        <taxon>Fabales</taxon>
        <taxon>Fabaceae</taxon>
        <taxon>Papilionoideae</taxon>
        <taxon>50 kb inversion clade</taxon>
        <taxon>NPAAA clade</taxon>
        <taxon>Hologalegina</taxon>
        <taxon>IRL clade</taxon>
        <taxon>Trifolieae</taxon>
        <taxon>Trifolium</taxon>
    </lineage>
</organism>
<evidence type="ECO:0000313" key="2">
    <source>
        <dbReference type="Proteomes" id="UP000265520"/>
    </source>
</evidence>
<reference evidence="1 2" key="1">
    <citation type="journal article" date="2018" name="Front. Plant Sci.">
        <title>Red Clover (Trifolium pratense) and Zigzag Clover (T. medium) - A Picture of Genomic Similarities and Differences.</title>
        <authorList>
            <person name="Dluhosova J."/>
            <person name="Istvanek J."/>
            <person name="Nedelnik J."/>
            <person name="Repkova J."/>
        </authorList>
    </citation>
    <scope>NUCLEOTIDE SEQUENCE [LARGE SCALE GENOMIC DNA]</scope>
    <source>
        <strain evidence="2">cv. 10/8</strain>
        <tissue evidence="1">Leaf</tissue>
    </source>
</reference>
<dbReference type="EMBL" id="LXQA010106641">
    <property type="protein sequence ID" value="MCI17697.1"/>
    <property type="molecule type" value="Genomic_DNA"/>
</dbReference>
<proteinExistence type="predicted"/>